<name>A0A4U0XDK9_9PEZI</name>
<gene>
    <name evidence="1" type="ORF">B0A55_03754</name>
</gene>
<keyword evidence="2" id="KW-1185">Reference proteome</keyword>
<dbReference type="AlphaFoldDB" id="A0A4U0XDK9"/>
<accession>A0A4U0XDK9</accession>
<dbReference type="Proteomes" id="UP000309340">
    <property type="component" value="Unassembled WGS sequence"/>
</dbReference>
<comment type="caution">
    <text evidence="1">The sequence shown here is derived from an EMBL/GenBank/DDBJ whole genome shotgun (WGS) entry which is preliminary data.</text>
</comment>
<proteinExistence type="predicted"/>
<organism evidence="1 2">
    <name type="scientific">Friedmanniomyces simplex</name>
    <dbReference type="NCBI Taxonomy" id="329884"/>
    <lineage>
        <taxon>Eukaryota</taxon>
        <taxon>Fungi</taxon>
        <taxon>Dikarya</taxon>
        <taxon>Ascomycota</taxon>
        <taxon>Pezizomycotina</taxon>
        <taxon>Dothideomycetes</taxon>
        <taxon>Dothideomycetidae</taxon>
        <taxon>Mycosphaerellales</taxon>
        <taxon>Teratosphaeriaceae</taxon>
        <taxon>Friedmanniomyces</taxon>
    </lineage>
</organism>
<reference evidence="1 2" key="1">
    <citation type="submission" date="2017-03" db="EMBL/GenBank/DDBJ databases">
        <title>Genomes of endolithic fungi from Antarctica.</title>
        <authorList>
            <person name="Coleine C."/>
            <person name="Masonjones S."/>
            <person name="Stajich J.E."/>
        </authorList>
    </citation>
    <scope>NUCLEOTIDE SEQUENCE [LARGE SCALE GENOMIC DNA]</scope>
    <source>
        <strain evidence="1 2">CCFEE 5184</strain>
    </source>
</reference>
<protein>
    <submittedName>
        <fullName evidence="1">Uncharacterized protein</fullName>
    </submittedName>
</protein>
<evidence type="ECO:0000313" key="2">
    <source>
        <dbReference type="Proteomes" id="UP000309340"/>
    </source>
</evidence>
<dbReference type="EMBL" id="NAJQ01000209">
    <property type="protein sequence ID" value="TKA74914.1"/>
    <property type="molecule type" value="Genomic_DNA"/>
</dbReference>
<sequence length="119" mass="13202">MRTIRAKAGFILDPDLRGLASAAVAKAKAGERKAFSSRQEKDDRMLSSLKDIGEIPEEPREVEYEAMMSVVVGEWVSEEFWQSFTVEIGNCGVEEARMMVEGDAAECKGVDWGVMLQVL</sequence>
<dbReference type="OrthoDB" id="3888861at2759"/>
<evidence type="ECO:0000313" key="1">
    <source>
        <dbReference type="EMBL" id="TKA74914.1"/>
    </source>
</evidence>